<keyword evidence="2" id="KW-1185">Reference proteome</keyword>
<reference evidence="1" key="1">
    <citation type="submission" date="2019-08" db="EMBL/GenBank/DDBJ databases">
        <title>Genome sequence of Clostridiales bacterium MT110.</title>
        <authorList>
            <person name="Cao J."/>
        </authorList>
    </citation>
    <scope>NUCLEOTIDE SEQUENCE</scope>
    <source>
        <strain evidence="1">MT110</strain>
    </source>
</reference>
<evidence type="ECO:0000313" key="1">
    <source>
        <dbReference type="EMBL" id="QOX65881.1"/>
    </source>
</evidence>
<accession>A0ACD1AIG7</accession>
<keyword evidence="1" id="KW-0012">Acyltransferase</keyword>
<proteinExistence type="predicted"/>
<keyword evidence="1" id="KW-0808">Transferase</keyword>
<sequence length="192" mass="20396">MFAVAVIVCYFIGNISPAILIGKMKGIDIRKEGSGNAGTTNVLRVLGKKYAVATLIIDILKGVAAVAIGRYIGGQNLAMACGMAAFIGHIWPMAFGFRGGKGIATAFGVLVTLDPMLGFIEAAAALIFLIVSKRVSVGSIVAAALLPFAAWYFDHDYMIPTAVMAAIVIFKHRTNIKRLIKGQEPKINLGKR</sequence>
<protein>
    <submittedName>
        <fullName evidence="1">Glycerol-3-phosphate 1-O-acyltransferase PlsY</fullName>
        <ecNumber evidence="1">2.3.1.15</ecNumber>
    </submittedName>
</protein>
<dbReference type="EMBL" id="CP042469">
    <property type="protein sequence ID" value="QOX65881.1"/>
    <property type="molecule type" value="Genomic_DNA"/>
</dbReference>
<organism evidence="1 2">
    <name type="scientific">Anoxybacterium hadale</name>
    <dbReference type="NCBI Taxonomy" id="3408580"/>
    <lineage>
        <taxon>Bacteria</taxon>
        <taxon>Bacillati</taxon>
        <taxon>Bacillota</taxon>
        <taxon>Clostridia</taxon>
        <taxon>Peptostreptococcales</taxon>
        <taxon>Anaerovoracaceae</taxon>
        <taxon>Anoxybacterium</taxon>
    </lineage>
</organism>
<evidence type="ECO:0000313" key="2">
    <source>
        <dbReference type="Proteomes" id="UP000594014"/>
    </source>
</evidence>
<gene>
    <name evidence="1" type="primary">plsY</name>
    <name evidence="1" type="ORF">FRZ06_08590</name>
</gene>
<dbReference type="EC" id="2.3.1.15" evidence="1"/>
<name>A0ACD1AIG7_9FIRM</name>
<dbReference type="Proteomes" id="UP000594014">
    <property type="component" value="Chromosome"/>
</dbReference>